<sequence length="231" mass="27131">MWISIVNNIVNNIVIFISAFVASVIGAIASYYFLSRQYKKEKKYQEGIVLKIIKVKLFSLKEAIERYKASITLCKEHPNIKLEKALDLNSIEKIIKNDNPKINLDNIKDNEIFEYLNKYNINLNKFYDEYFIPSEYYKDITNEKMDKLLCKLIPYNECLSDLNLAILNRQQHIFGSQMNINSSHSNFTSALQNRENFLNFMIILFNVNKKCLKSMESMLIVIKEIEKTIKV</sequence>
<dbReference type="EMBL" id="CP009440">
    <property type="protein sequence ID" value="AJI53220.1"/>
    <property type="molecule type" value="Genomic_DNA"/>
</dbReference>
<reference evidence="2 3" key="1">
    <citation type="journal article" date="2015" name="Genome Announc.">
        <title>Genome sequencing of 18 francisella strains to aid in assay development and testing.</title>
        <authorList>
            <person name="Johnson S.L."/>
            <person name="Daligault H.E."/>
            <person name="Davenport K.W."/>
            <person name="Coyne S.R."/>
            <person name="Frey K.G."/>
            <person name="Koroleva G.I."/>
            <person name="Broomall S.M."/>
            <person name="Bishop-Lilly K.A."/>
            <person name="Bruce D.C."/>
            <person name="Chertkov O."/>
            <person name="Freitas T."/>
            <person name="Jaissle J."/>
            <person name="Ladner J.T."/>
            <person name="Rosenzweig C.N."/>
            <person name="Gibbons H.S."/>
            <person name="Palacios G.F."/>
            <person name="Redden C.L."/>
            <person name="Xu Y."/>
            <person name="Minogue T.D."/>
            <person name="Chain P.S."/>
        </authorList>
    </citation>
    <scope>NUCLEOTIDE SEQUENCE [LARGE SCALE GENOMIC DNA]</scope>
    <source>
        <strain evidence="2 3">GA01-2794</strain>
    </source>
</reference>
<name>A0A0B6CWI4_9GAMM</name>
<keyword evidence="1" id="KW-0472">Membrane</keyword>
<evidence type="ECO:0000256" key="1">
    <source>
        <dbReference type="SAM" id="Phobius"/>
    </source>
</evidence>
<dbReference type="AlphaFoldDB" id="A0A0B6CWI4"/>
<dbReference type="Proteomes" id="UP000031830">
    <property type="component" value="Chromosome"/>
</dbReference>
<accession>A0A0B6CWI4</accession>
<dbReference type="RefSeq" id="WP_044525341.1">
    <property type="nucleotide sequence ID" value="NZ_CP009440.1"/>
</dbReference>
<evidence type="ECO:0000313" key="2">
    <source>
        <dbReference type="EMBL" id="AJI53220.1"/>
    </source>
</evidence>
<proteinExistence type="predicted"/>
<keyword evidence="1" id="KW-0812">Transmembrane</keyword>
<dbReference type="KEGG" id="fpz:LA55_11"/>
<protein>
    <submittedName>
        <fullName evidence="2">Uncharacterized protein</fullName>
    </submittedName>
</protein>
<keyword evidence="1" id="KW-1133">Transmembrane helix</keyword>
<evidence type="ECO:0000313" key="3">
    <source>
        <dbReference type="Proteomes" id="UP000031830"/>
    </source>
</evidence>
<gene>
    <name evidence="2" type="ORF">LA55_11</name>
</gene>
<organism evidence="2 3">
    <name type="scientific">Francisella philomiragia</name>
    <dbReference type="NCBI Taxonomy" id="28110"/>
    <lineage>
        <taxon>Bacteria</taxon>
        <taxon>Pseudomonadati</taxon>
        <taxon>Pseudomonadota</taxon>
        <taxon>Gammaproteobacteria</taxon>
        <taxon>Thiotrichales</taxon>
        <taxon>Francisellaceae</taxon>
        <taxon>Francisella</taxon>
    </lineage>
</organism>
<feature type="transmembrane region" description="Helical" evidence="1">
    <location>
        <begin position="12"/>
        <end position="34"/>
    </location>
</feature>